<sequence length="1272" mass="141158">MEQQAETQATVGQDQLKILTDMVQQLLRERERNAETEDPYVTTRIPVTDLTVYPELTEALPSIEEDFFRTPLTEEERKIAIHSCPKTSSMNYIPPPLNDSASSAVKKADSVLYGIQVALAQATRPIDYYVHRRIQETPGINAALDPEVTFASTMRALLSDIAATVTQARLDNLHKGLDLPGRPTQLVEPDTKPLMDQEALDTLISKKPVVKRQRVQPFRRRQQNTISKDTYSSNTATAQSTNAATTAEANSSNRTTDRQDPEQPPSRGTPCYVQIGMVQTNGQPMGSEHSREGIQNPLQEPPLSRSGIEVVRYENSAEGLIFARNNLDSGAAPISKGALRAPFETGVTWRGPFGPTPSVSPSTSTADVPSASVQEKVMPRGQQSSDRRSRFITIKESYRRDSAEGSRLLQPAFYDPKEDWRPQTSIGPPQAQPARGGAKFQNGDTGVNLPHHSQKGLSHVLRSPRCVHAYTNIQELQEVSPLSLERPMLPVPSPTIRAITEPIGIYQDSTPSSRMGQNERDTRLSLPRRSTDNGGNEGGVCSNHTLDILQALGAWIQDQRREIVYLPIPVYHTPGYGYQYKENDPQGSVNQDQGSSTGGEQATERWEDDVEMSRELYWESPVNVDRTASGSPYASTTSRTKESIIVDTEIMDIDSHPDKTCHSEPIVLEEQTDVMERALILARDARIGNFHGFQRHSLGNSGGIPHVLRIMESKRGKNAHKRQGTAHSIVRPQTQECGRSISVGLFRQHNHTCLRKEIRRNNFPRTSQDSRKDLESLSGNKYQTSGHLCTVGSQSCRCAEQTDCANRMVSITGSIRNTEFSLWPARRRPVCIPPEQEGGSLLQLVPGHRVSRPECTSLQLVRVQQPIQLPAMESDLPSSSESPTRTSNNNSCDTNVEVCHLVSGPISPINLAAGPSASNDDHTGSKKRKVAALGKQALALDGLEDQRRFLESQGLGTYAVDCILSNERRVRRRSRYSSVQQRFLDWRISKEITGEISAPQIINYLAEIYTVDKLKVGSIKAYKSALLRLAENPTELSNHPMFSEFTRTLDDASIKSYVRPAIDISPVLNLFKEWGPSNELSTKKLTAKLCWLLSVTGFLRASDIHRIDDERSHVSLGVLNLVIIAPKEKRSGRPIEKPCQISPHTDPILCPVIAYSVYKEKVATSLCPTPHANNSKWTVNRLLRFINDSSKPLSVDSISRHIKSISDLINRDPNAPIPKGRAIGATLAANSGVSSDEIVSHAFWSDYSIFDTYYRLARNPSNNLTESIFNLD</sequence>
<reference evidence="3 4" key="1">
    <citation type="submission" date="2017-01" db="EMBL/GenBank/DDBJ databases">
        <authorList>
            <person name="Mah S.A."/>
            <person name="Swanson W.J."/>
            <person name="Moy G.W."/>
            <person name="Vacquier V.D."/>
        </authorList>
    </citation>
    <scope>NUCLEOTIDE SEQUENCE [LARGE SCALE GENOMIC DNA]</scope>
    <source>
        <strain evidence="3 4">GSMNP</strain>
    </source>
</reference>
<keyword evidence="1" id="KW-0233">DNA recombination</keyword>
<evidence type="ECO:0000256" key="2">
    <source>
        <dbReference type="SAM" id="MobiDB-lite"/>
    </source>
</evidence>
<feature type="compositionally biased region" description="Polar residues" evidence="2">
    <location>
        <begin position="507"/>
        <end position="516"/>
    </location>
</feature>
<dbReference type="PANTHER" id="PTHR33066:SF2">
    <property type="entry name" value="FILAGGRIN-2-LIKE"/>
    <property type="match status" value="1"/>
</dbReference>
<dbReference type="STRING" id="133412.A0A1R1XBQ7"/>
<feature type="region of interest" description="Disordered" evidence="2">
    <location>
        <begin position="208"/>
        <end position="302"/>
    </location>
</feature>
<dbReference type="InterPro" id="IPR013762">
    <property type="entry name" value="Integrase-like_cat_sf"/>
</dbReference>
<feature type="compositionally biased region" description="Polar residues" evidence="2">
    <location>
        <begin position="585"/>
        <end position="600"/>
    </location>
</feature>
<dbReference type="GO" id="GO:0006310">
    <property type="term" value="P:DNA recombination"/>
    <property type="evidence" value="ECO:0007669"/>
    <property type="project" value="UniProtKB-KW"/>
</dbReference>
<keyword evidence="4" id="KW-1185">Reference proteome</keyword>
<feature type="region of interest" description="Disordered" evidence="2">
    <location>
        <begin position="417"/>
        <end position="441"/>
    </location>
</feature>
<gene>
    <name evidence="3" type="ORF">AYI70_g9337</name>
</gene>
<dbReference type="AlphaFoldDB" id="A0A1R1XBQ7"/>
<name>A0A1R1XBQ7_9FUNG</name>
<dbReference type="EMBL" id="LSSN01004151">
    <property type="protein sequence ID" value="OMJ12064.1"/>
    <property type="molecule type" value="Genomic_DNA"/>
</dbReference>
<evidence type="ECO:0000256" key="1">
    <source>
        <dbReference type="ARBA" id="ARBA00023172"/>
    </source>
</evidence>
<organism evidence="3 4">
    <name type="scientific">Smittium culicis</name>
    <dbReference type="NCBI Taxonomy" id="133412"/>
    <lineage>
        <taxon>Eukaryota</taxon>
        <taxon>Fungi</taxon>
        <taxon>Fungi incertae sedis</taxon>
        <taxon>Zoopagomycota</taxon>
        <taxon>Kickxellomycotina</taxon>
        <taxon>Harpellomycetes</taxon>
        <taxon>Harpellales</taxon>
        <taxon>Legeriomycetaceae</taxon>
        <taxon>Smittium</taxon>
    </lineage>
</organism>
<feature type="region of interest" description="Disordered" evidence="2">
    <location>
        <begin position="579"/>
        <end position="606"/>
    </location>
</feature>
<dbReference type="InterPro" id="IPR011010">
    <property type="entry name" value="DNA_brk_join_enz"/>
</dbReference>
<feature type="compositionally biased region" description="Low complexity" evidence="2">
    <location>
        <begin position="230"/>
        <end position="254"/>
    </location>
</feature>
<dbReference type="GO" id="GO:0003677">
    <property type="term" value="F:DNA binding"/>
    <property type="evidence" value="ECO:0007669"/>
    <property type="project" value="InterPro"/>
</dbReference>
<accession>A0A1R1XBQ7</accession>
<dbReference type="PANTHER" id="PTHR33066">
    <property type="entry name" value="INTEGRASE_SAM-LIKE_N DOMAIN-CONTAINING PROTEIN"/>
    <property type="match status" value="1"/>
</dbReference>
<feature type="region of interest" description="Disordered" evidence="2">
    <location>
        <begin position="352"/>
        <end position="393"/>
    </location>
</feature>
<dbReference type="SUPFAM" id="SSF56349">
    <property type="entry name" value="DNA breaking-rejoining enzymes"/>
    <property type="match status" value="1"/>
</dbReference>
<feature type="compositionally biased region" description="Low complexity" evidence="2">
    <location>
        <begin position="356"/>
        <end position="373"/>
    </location>
</feature>
<evidence type="ECO:0008006" key="5">
    <source>
        <dbReference type="Google" id="ProtNLM"/>
    </source>
</evidence>
<proteinExistence type="predicted"/>
<dbReference type="OrthoDB" id="5660339at2759"/>
<dbReference type="GO" id="GO:0015074">
    <property type="term" value="P:DNA integration"/>
    <property type="evidence" value="ECO:0007669"/>
    <property type="project" value="InterPro"/>
</dbReference>
<comment type="caution">
    <text evidence="3">The sequence shown here is derived from an EMBL/GenBank/DDBJ whole genome shotgun (WGS) entry which is preliminary data.</text>
</comment>
<evidence type="ECO:0000313" key="4">
    <source>
        <dbReference type="Proteomes" id="UP000187283"/>
    </source>
</evidence>
<evidence type="ECO:0000313" key="3">
    <source>
        <dbReference type="EMBL" id="OMJ12064.1"/>
    </source>
</evidence>
<feature type="region of interest" description="Disordered" evidence="2">
    <location>
        <begin position="506"/>
        <end position="537"/>
    </location>
</feature>
<protein>
    <recommendedName>
        <fullName evidence="5">Tyr recombinase domain-containing protein</fullName>
    </recommendedName>
</protein>
<dbReference type="Gene3D" id="1.10.443.10">
    <property type="entry name" value="Intergrase catalytic core"/>
    <property type="match status" value="1"/>
</dbReference>
<feature type="compositionally biased region" description="Basic residues" evidence="2">
    <location>
        <begin position="208"/>
        <end position="222"/>
    </location>
</feature>
<dbReference type="Proteomes" id="UP000187283">
    <property type="component" value="Unassembled WGS sequence"/>
</dbReference>